<feature type="compositionally biased region" description="Polar residues" evidence="1">
    <location>
        <begin position="1"/>
        <end position="10"/>
    </location>
</feature>
<dbReference type="GO" id="GO:0005737">
    <property type="term" value="C:cytoplasm"/>
    <property type="evidence" value="ECO:0007669"/>
    <property type="project" value="TreeGrafter"/>
</dbReference>
<evidence type="ECO:0000313" key="2">
    <source>
        <dbReference type="EMBL" id="PSN73411.1"/>
    </source>
</evidence>
<dbReference type="OrthoDB" id="4347at2759"/>
<dbReference type="EMBL" id="KZ678129">
    <property type="protein sequence ID" value="PSN73411.1"/>
    <property type="molecule type" value="Genomic_DNA"/>
</dbReference>
<keyword evidence="3" id="KW-1185">Reference proteome</keyword>
<proteinExistence type="predicted"/>
<feature type="region of interest" description="Disordered" evidence="1">
    <location>
        <begin position="1"/>
        <end position="63"/>
    </location>
</feature>
<protein>
    <recommendedName>
        <fullName evidence="4">DUF218 domain-containing protein</fullName>
    </recommendedName>
</protein>
<feature type="region of interest" description="Disordered" evidence="1">
    <location>
        <begin position="317"/>
        <end position="342"/>
    </location>
</feature>
<dbReference type="Proteomes" id="UP000240883">
    <property type="component" value="Unassembled WGS sequence"/>
</dbReference>
<organism evidence="2 3">
    <name type="scientific">Corynespora cassiicola Philippines</name>
    <dbReference type="NCBI Taxonomy" id="1448308"/>
    <lineage>
        <taxon>Eukaryota</taxon>
        <taxon>Fungi</taxon>
        <taxon>Dikarya</taxon>
        <taxon>Ascomycota</taxon>
        <taxon>Pezizomycotina</taxon>
        <taxon>Dothideomycetes</taxon>
        <taxon>Pleosporomycetidae</taxon>
        <taxon>Pleosporales</taxon>
        <taxon>Corynesporascaceae</taxon>
        <taxon>Corynespora</taxon>
    </lineage>
</organism>
<dbReference type="PANTHER" id="PTHR28110">
    <property type="entry name" value="TRANSMEMBRANE PROTEIN"/>
    <property type="match status" value="1"/>
</dbReference>
<accession>A0A2T2P6U0</accession>
<dbReference type="PANTHER" id="PTHR28110:SF1">
    <property type="entry name" value="TRANSMEMBRANE PROTEIN"/>
    <property type="match status" value="1"/>
</dbReference>
<sequence length="342" mass="37156">MTPATASTALPKSKHHHTIATAPAGGPAPAATPDEAPQPPSVVPARQDTDASAGSSYPDHVVPPRDYSGVEHLVIVCCHAIFHPDASSPDFPLHSPFDEGNWHLAPFQRSDPETGKPGEHETFLAHIQAGLDDITSGSYAASSILMFSGGVTKASLSSLSEARSYYHAALGLSLAQGQHAGGRASHLFGKGRILLEEHATDSFQNLLFSILLFQRTTGRYPKQIRIVTHAFKSKRFLDLHAPAIRWPTNRIQVQGVDPVLSKDELQDTLRGEEQYGYAPWQDDPFGIGEFLSQKRRHRGWNEAVHHELGDGLEDGVRRLLDGEPSDDLPWTAQSSAEQPKAG</sequence>
<evidence type="ECO:0000313" key="3">
    <source>
        <dbReference type="Proteomes" id="UP000240883"/>
    </source>
</evidence>
<feature type="compositionally biased region" description="Low complexity" evidence="1">
    <location>
        <begin position="20"/>
        <end position="35"/>
    </location>
</feature>
<reference evidence="2 3" key="1">
    <citation type="journal article" date="2018" name="Front. Microbiol.">
        <title>Genome-Wide Analysis of Corynespora cassiicola Leaf Fall Disease Putative Effectors.</title>
        <authorList>
            <person name="Lopez D."/>
            <person name="Ribeiro S."/>
            <person name="Label P."/>
            <person name="Fumanal B."/>
            <person name="Venisse J.S."/>
            <person name="Kohler A."/>
            <person name="de Oliveira R.R."/>
            <person name="Labutti K."/>
            <person name="Lipzen A."/>
            <person name="Lail K."/>
            <person name="Bauer D."/>
            <person name="Ohm R.A."/>
            <person name="Barry K.W."/>
            <person name="Spatafora J."/>
            <person name="Grigoriev I.V."/>
            <person name="Martin F.M."/>
            <person name="Pujade-Renaud V."/>
        </authorList>
    </citation>
    <scope>NUCLEOTIDE SEQUENCE [LARGE SCALE GENOMIC DNA]</scope>
    <source>
        <strain evidence="2 3">Philippines</strain>
    </source>
</reference>
<dbReference type="AlphaFoldDB" id="A0A2T2P6U0"/>
<dbReference type="InterPro" id="IPR055323">
    <property type="entry name" value="C57A10.07/YOR238W"/>
</dbReference>
<name>A0A2T2P6U0_CORCC</name>
<evidence type="ECO:0008006" key="4">
    <source>
        <dbReference type="Google" id="ProtNLM"/>
    </source>
</evidence>
<evidence type="ECO:0000256" key="1">
    <source>
        <dbReference type="SAM" id="MobiDB-lite"/>
    </source>
</evidence>
<gene>
    <name evidence="2" type="ORF">BS50DRAFT_482800</name>
</gene>
<feature type="compositionally biased region" description="Polar residues" evidence="1">
    <location>
        <begin position="331"/>
        <end position="342"/>
    </location>
</feature>